<dbReference type="Gene3D" id="1.25.40.20">
    <property type="entry name" value="Ankyrin repeat-containing domain"/>
    <property type="match status" value="2"/>
</dbReference>
<evidence type="ECO:0000256" key="1">
    <source>
        <dbReference type="ARBA" id="ARBA00022737"/>
    </source>
</evidence>
<proteinExistence type="predicted"/>
<dbReference type="SMART" id="SM00248">
    <property type="entry name" value="ANK"/>
    <property type="match status" value="3"/>
</dbReference>
<keyword evidence="1" id="KW-0677">Repeat</keyword>
<evidence type="ECO:0000313" key="4">
    <source>
        <dbReference type="Proteomes" id="UP000070544"/>
    </source>
</evidence>
<dbReference type="SUPFAM" id="SSF48403">
    <property type="entry name" value="Ankyrin repeat"/>
    <property type="match status" value="1"/>
</dbReference>
<dbReference type="Pfam" id="PF12796">
    <property type="entry name" value="Ank_2"/>
    <property type="match status" value="1"/>
</dbReference>
<dbReference type="STRING" id="1344416.A0A139AJT8"/>
<dbReference type="Proteomes" id="UP000070544">
    <property type="component" value="Unassembled WGS sequence"/>
</dbReference>
<evidence type="ECO:0000256" key="2">
    <source>
        <dbReference type="ARBA" id="ARBA00023043"/>
    </source>
</evidence>
<dbReference type="EMBL" id="KQ965751">
    <property type="protein sequence ID" value="KXS16665.1"/>
    <property type="molecule type" value="Genomic_DNA"/>
</dbReference>
<dbReference type="PANTHER" id="PTHR24123:SF33">
    <property type="entry name" value="PROTEIN HOS4"/>
    <property type="match status" value="1"/>
</dbReference>
<gene>
    <name evidence="3" type="ORF">M427DRAFT_55309</name>
</gene>
<dbReference type="InterPro" id="IPR002110">
    <property type="entry name" value="Ankyrin_rpt"/>
</dbReference>
<keyword evidence="4" id="KW-1185">Reference proteome</keyword>
<protein>
    <submittedName>
        <fullName evidence="3">Ankyrin</fullName>
    </submittedName>
</protein>
<sequence>MTPVNHSPLSPAAPLFRLLALPTEIIQRIGILCTDAPLAFPTSALNRHLRDIFSHPTNIATRALRHFSTPEAALLAESLRGDAPVLAILCRHANVTIPAPALGRAAWAGHLAAVQCLLDAGADPNRGENNQAIVAAAYRKSADIVRVLLDHRATNIQEALSMAAQCGSVGCVRVLLEHGARPNGLILWGAVASGVSEVVEALLLHGKTVEVDANVGPRDLIFAAVQCGYAETTRLLLHHIPETHAFKDELAALATSKGYADVEKILLDSHLEPAT</sequence>
<name>A0A139AJT8_GONPJ</name>
<reference evidence="3 4" key="1">
    <citation type="journal article" date="2015" name="Genome Biol. Evol.">
        <title>Phylogenomic analyses indicate that early fungi evolved digesting cell walls of algal ancestors of land plants.</title>
        <authorList>
            <person name="Chang Y."/>
            <person name="Wang S."/>
            <person name="Sekimoto S."/>
            <person name="Aerts A.L."/>
            <person name="Choi C."/>
            <person name="Clum A."/>
            <person name="LaButti K.M."/>
            <person name="Lindquist E.A."/>
            <person name="Yee Ngan C."/>
            <person name="Ohm R.A."/>
            <person name="Salamov A.A."/>
            <person name="Grigoriev I.V."/>
            <person name="Spatafora J.W."/>
            <person name="Berbee M.L."/>
        </authorList>
    </citation>
    <scope>NUCLEOTIDE SEQUENCE [LARGE SCALE GENOMIC DNA]</scope>
    <source>
        <strain evidence="3 4">JEL478</strain>
    </source>
</reference>
<dbReference type="OrthoDB" id="76098at2759"/>
<accession>A0A139AJT8</accession>
<dbReference type="InterPro" id="IPR051165">
    <property type="entry name" value="Multifunctional_ANK_Repeat"/>
</dbReference>
<dbReference type="InterPro" id="IPR036770">
    <property type="entry name" value="Ankyrin_rpt-contain_sf"/>
</dbReference>
<evidence type="ECO:0000313" key="3">
    <source>
        <dbReference type="EMBL" id="KXS16665.1"/>
    </source>
</evidence>
<keyword evidence="2" id="KW-0040">ANK repeat</keyword>
<organism evidence="3 4">
    <name type="scientific">Gonapodya prolifera (strain JEL478)</name>
    <name type="common">Monoblepharis prolifera</name>
    <dbReference type="NCBI Taxonomy" id="1344416"/>
    <lineage>
        <taxon>Eukaryota</taxon>
        <taxon>Fungi</taxon>
        <taxon>Fungi incertae sedis</taxon>
        <taxon>Chytridiomycota</taxon>
        <taxon>Chytridiomycota incertae sedis</taxon>
        <taxon>Monoblepharidomycetes</taxon>
        <taxon>Monoblepharidales</taxon>
        <taxon>Gonapodyaceae</taxon>
        <taxon>Gonapodya</taxon>
    </lineage>
</organism>
<dbReference type="PANTHER" id="PTHR24123">
    <property type="entry name" value="ANKYRIN REPEAT-CONTAINING"/>
    <property type="match status" value="1"/>
</dbReference>
<dbReference type="AlphaFoldDB" id="A0A139AJT8"/>